<dbReference type="GO" id="GO:0006313">
    <property type="term" value="P:DNA transposition"/>
    <property type="evidence" value="ECO:0007669"/>
    <property type="project" value="InterPro"/>
</dbReference>
<dbReference type="Pfam" id="PF01498">
    <property type="entry name" value="HTH_Tnp_Tc3_2"/>
    <property type="match status" value="1"/>
</dbReference>
<protein>
    <submittedName>
        <fullName evidence="3">HTH Tnp Tc3 2 domain containing protein</fullName>
    </submittedName>
</protein>
<gene>
    <name evidence="3" type="ORF">BDFB_013814</name>
</gene>
<dbReference type="AlphaFoldDB" id="A0A482VWX7"/>
<sequence length="88" mass="10350">RYTETGSTEERSKTSSPRITNKRKDRLLTISARRDPFATFTCNRLQDVTGTIVSARTVRNRLYEVNLKSRRPLTRVPSTPEYRRQNYN</sequence>
<keyword evidence="4" id="KW-1185">Reference proteome</keyword>
<proteinExistence type="predicted"/>
<feature type="non-terminal residue" evidence="3">
    <location>
        <position position="1"/>
    </location>
</feature>
<name>A0A482VWX7_ASBVE</name>
<accession>A0A482VWX7</accession>
<comment type="caution">
    <text evidence="3">The sequence shown here is derived from an EMBL/GenBank/DDBJ whole genome shotgun (WGS) entry which is preliminary data.</text>
</comment>
<evidence type="ECO:0000313" key="3">
    <source>
        <dbReference type="EMBL" id="RZC37280.1"/>
    </source>
</evidence>
<reference evidence="3 4" key="1">
    <citation type="submission" date="2017-03" db="EMBL/GenBank/DDBJ databases">
        <title>Genome of the blue death feigning beetle - Asbolus verrucosus.</title>
        <authorList>
            <person name="Rider S.D."/>
        </authorList>
    </citation>
    <scope>NUCLEOTIDE SEQUENCE [LARGE SCALE GENOMIC DNA]</scope>
    <source>
        <strain evidence="3">Butters</strain>
        <tissue evidence="3">Head and leg muscle</tissue>
    </source>
</reference>
<evidence type="ECO:0000259" key="2">
    <source>
        <dbReference type="Pfam" id="PF01498"/>
    </source>
</evidence>
<dbReference type="EMBL" id="QDEB01054148">
    <property type="protein sequence ID" value="RZC37280.1"/>
    <property type="molecule type" value="Genomic_DNA"/>
</dbReference>
<dbReference type="GO" id="GO:0003677">
    <property type="term" value="F:DNA binding"/>
    <property type="evidence" value="ECO:0007669"/>
    <property type="project" value="InterPro"/>
</dbReference>
<dbReference type="GO" id="GO:0015074">
    <property type="term" value="P:DNA integration"/>
    <property type="evidence" value="ECO:0007669"/>
    <property type="project" value="InterPro"/>
</dbReference>
<evidence type="ECO:0000313" key="4">
    <source>
        <dbReference type="Proteomes" id="UP000292052"/>
    </source>
</evidence>
<dbReference type="InterPro" id="IPR002492">
    <property type="entry name" value="Transposase_Tc1-like"/>
</dbReference>
<feature type="region of interest" description="Disordered" evidence="1">
    <location>
        <begin position="1"/>
        <end position="25"/>
    </location>
</feature>
<evidence type="ECO:0000256" key="1">
    <source>
        <dbReference type="SAM" id="MobiDB-lite"/>
    </source>
</evidence>
<feature type="domain" description="Transposase Tc1-like" evidence="2">
    <location>
        <begin position="26"/>
        <end position="83"/>
    </location>
</feature>
<feature type="compositionally biased region" description="Basic and acidic residues" evidence="1">
    <location>
        <begin position="1"/>
        <end position="13"/>
    </location>
</feature>
<organism evidence="3 4">
    <name type="scientific">Asbolus verrucosus</name>
    <name type="common">Desert ironclad beetle</name>
    <dbReference type="NCBI Taxonomy" id="1661398"/>
    <lineage>
        <taxon>Eukaryota</taxon>
        <taxon>Metazoa</taxon>
        <taxon>Ecdysozoa</taxon>
        <taxon>Arthropoda</taxon>
        <taxon>Hexapoda</taxon>
        <taxon>Insecta</taxon>
        <taxon>Pterygota</taxon>
        <taxon>Neoptera</taxon>
        <taxon>Endopterygota</taxon>
        <taxon>Coleoptera</taxon>
        <taxon>Polyphaga</taxon>
        <taxon>Cucujiformia</taxon>
        <taxon>Tenebrionidae</taxon>
        <taxon>Pimeliinae</taxon>
        <taxon>Asbolus</taxon>
    </lineage>
</organism>
<dbReference type="STRING" id="1661398.A0A482VWX7"/>
<dbReference type="Proteomes" id="UP000292052">
    <property type="component" value="Unassembled WGS sequence"/>
</dbReference>